<feature type="compositionally biased region" description="Basic and acidic residues" evidence="7">
    <location>
        <begin position="256"/>
        <end position="267"/>
    </location>
</feature>
<feature type="compositionally biased region" description="Pro residues" evidence="7">
    <location>
        <begin position="119"/>
        <end position="129"/>
    </location>
</feature>
<evidence type="ECO:0000256" key="2">
    <source>
        <dbReference type="ARBA" id="ARBA00023125"/>
    </source>
</evidence>
<dbReference type="SUPFAM" id="SSF46689">
    <property type="entry name" value="Homeodomain-like"/>
    <property type="match status" value="1"/>
</dbReference>
<dbReference type="CDD" id="cd00086">
    <property type="entry name" value="homeodomain"/>
    <property type="match status" value="1"/>
</dbReference>
<dbReference type="FunFam" id="1.10.10.60:FF:000291">
    <property type="entry name" value="ALX homeobox protein 1"/>
    <property type="match status" value="1"/>
</dbReference>
<comment type="caution">
    <text evidence="9">The sequence shown here is derived from an EMBL/GenBank/DDBJ whole genome shotgun (WGS) entry which is preliminary data.</text>
</comment>
<dbReference type="SMART" id="SM00389">
    <property type="entry name" value="HOX"/>
    <property type="match status" value="1"/>
</dbReference>
<proteinExistence type="predicted"/>
<feature type="region of interest" description="Disordered" evidence="7">
    <location>
        <begin position="249"/>
        <end position="311"/>
    </location>
</feature>
<dbReference type="GO" id="GO:0000981">
    <property type="term" value="F:DNA-binding transcription factor activity, RNA polymerase II-specific"/>
    <property type="evidence" value="ECO:0007669"/>
    <property type="project" value="InterPro"/>
</dbReference>
<evidence type="ECO:0000256" key="7">
    <source>
        <dbReference type="SAM" id="MobiDB-lite"/>
    </source>
</evidence>
<name>A0AAW0U3V0_SCYPA</name>
<dbReference type="Gene3D" id="1.10.10.60">
    <property type="entry name" value="Homeodomain-like"/>
    <property type="match status" value="1"/>
</dbReference>
<sequence>MAGGYLGGAGGLGAGLPHLPTEILMDEYMFGRRRQRRNRTTFTAQQLSELEALFQRTHYPDVFLREEVACRINLSEARVQVWFQNRRAKWRKQTRMQFVQDAWRLRYLGLSPPAWLTRSPPPPPGPGSPPAGRGQAPLPSPPLPLPPSSASEAPVGGERPPVSTAPRRASPPPAVTTAPPTSLTADEHLAVATSISNLGAAAAATLRWRGEDHVGCLGAGLCPCLSHASLHDHPLLPRLALPMHLAHTQLGSRPSSPEKRPLGRTDEGPLPAPPSRHAPRHDNDDDDEELTVTQESDDDLTPTDLDSKRPETPLLFGVEYRHSTPAHRTWQHAARAGQTLGQHDRHKGAPTAHPTQKTTQVIQEPSKCCHLAQRKFIQV</sequence>
<evidence type="ECO:0000256" key="4">
    <source>
        <dbReference type="ARBA" id="ARBA00023242"/>
    </source>
</evidence>
<dbReference type="PROSITE" id="PS50071">
    <property type="entry name" value="HOMEOBOX_2"/>
    <property type="match status" value="1"/>
</dbReference>
<dbReference type="AlphaFoldDB" id="A0AAW0U3V0"/>
<feature type="region of interest" description="Disordered" evidence="7">
    <location>
        <begin position="342"/>
        <end position="363"/>
    </location>
</feature>
<evidence type="ECO:0000256" key="5">
    <source>
        <dbReference type="PROSITE-ProRule" id="PRU00108"/>
    </source>
</evidence>
<feature type="DNA-binding region" description="Homeobox" evidence="5">
    <location>
        <begin position="35"/>
        <end position="94"/>
    </location>
</feature>
<dbReference type="PANTHER" id="PTHR24329:SF569">
    <property type="entry name" value="IP01065P"/>
    <property type="match status" value="1"/>
</dbReference>
<organism evidence="9 10">
    <name type="scientific">Scylla paramamosain</name>
    <name type="common">Mud crab</name>
    <dbReference type="NCBI Taxonomy" id="85552"/>
    <lineage>
        <taxon>Eukaryota</taxon>
        <taxon>Metazoa</taxon>
        <taxon>Ecdysozoa</taxon>
        <taxon>Arthropoda</taxon>
        <taxon>Crustacea</taxon>
        <taxon>Multicrustacea</taxon>
        <taxon>Malacostraca</taxon>
        <taxon>Eumalacostraca</taxon>
        <taxon>Eucarida</taxon>
        <taxon>Decapoda</taxon>
        <taxon>Pleocyemata</taxon>
        <taxon>Brachyura</taxon>
        <taxon>Eubrachyura</taxon>
        <taxon>Portunoidea</taxon>
        <taxon>Portunidae</taxon>
        <taxon>Portuninae</taxon>
        <taxon>Scylla</taxon>
    </lineage>
</organism>
<dbReference type="InterPro" id="IPR050649">
    <property type="entry name" value="Paired_Homeobox_TFs"/>
</dbReference>
<evidence type="ECO:0000313" key="10">
    <source>
        <dbReference type="Proteomes" id="UP001487740"/>
    </source>
</evidence>
<dbReference type="InterPro" id="IPR009057">
    <property type="entry name" value="Homeodomain-like_sf"/>
</dbReference>
<dbReference type="InterPro" id="IPR001356">
    <property type="entry name" value="HD"/>
</dbReference>
<feature type="compositionally biased region" description="Pro residues" evidence="7">
    <location>
        <begin position="138"/>
        <end position="147"/>
    </location>
</feature>
<dbReference type="InterPro" id="IPR017970">
    <property type="entry name" value="Homeobox_CS"/>
</dbReference>
<accession>A0AAW0U3V0</accession>
<feature type="region of interest" description="Disordered" evidence="7">
    <location>
        <begin position="116"/>
        <end position="181"/>
    </location>
</feature>
<reference evidence="9 10" key="1">
    <citation type="submission" date="2023-03" db="EMBL/GenBank/DDBJ databases">
        <title>High-quality genome of Scylla paramamosain provides insights in environmental adaptation.</title>
        <authorList>
            <person name="Zhang L."/>
        </authorList>
    </citation>
    <scope>NUCLEOTIDE SEQUENCE [LARGE SCALE GENOMIC DNA]</scope>
    <source>
        <strain evidence="9">LZ_2023a</strain>
        <tissue evidence="9">Muscle</tissue>
    </source>
</reference>
<dbReference type="PANTHER" id="PTHR24329">
    <property type="entry name" value="HOMEOBOX PROTEIN ARISTALESS"/>
    <property type="match status" value="1"/>
</dbReference>
<evidence type="ECO:0000259" key="8">
    <source>
        <dbReference type="PROSITE" id="PS50071"/>
    </source>
</evidence>
<dbReference type="EMBL" id="JARAKH010000019">
    <property type="protein sequence ID" value="KAK8394196.1"/>
    <property type="molecule type" value="Genomic_DNA"/>
</dbReference>
<dbReference type="PROSITE" id="PS00027">
    <property type="entry name" value="HOMEOBOX_1"/>
    <property type="match status" value="1"/>
</dbReference>
<comment type="subcellular location">
    <subcellularLocation>
        <location evidence="1 5 6">Nucleus</location>
    </subcellularLocation>
</comment>
<dbReference type="GO" id="GO:0000977">
    <property type="term" value="F:RNA polymerase II transcription regulatory region sequence-specific DNA binding"/>
    <property type="evidence" value="ECO:0007669"/>
    <property type="project" value="TreeGrafter"/>
</dbReference>
<dbReference type="Proteomes" id="UP001487740">
    <property type="component" value="Unassembled WGS sequence"/>
</dbReference>
<keyword evidence="2 5" id="KW-0238">DNA-binding</keyword>
<feature type="domain" description="Homeobox" evidence="8">
    <location>
        <begin position="33"/>
        <end position="93"/>
    </location>
</feature>
<evidence type="ECO:0000256" key="1">
    <source>
        <dbReference type="ARBA" id="ARBA00004123"/>
    </source>
</evidence>
<keyword evidence="4 5" id="KW-0539">Nucleus</keyword>
<feature type="compositionally biased region" description="Low complexity" evidence="7">
    <location>
        <begin position="148"/>
        <end position="168"/>
    </location>
</feature>
<evidence type="ECO:0000313" key="9">
    <source>
        <dbReference type="EMBL" id="KAK8394196.1"/>
    </source>
</evidence>
<keyword evidence="3 5" id="KW-0371">Homeobox</keyword>
<dbReference type="GO" id="GO:0005634">
    <property type="term" value="C:nucleus"/>
    <property type="evidence" value="ECO:0007669"/>
    <property type="project" value="UniProtKB-SubCell"/>
</dbReference>
<protein>
    <recommendedName>
        <fullName evidence="8">Homeobox domain-containing protein</fullName>
    </recommendedName>
</protein>
<evidence type="ECO:0000256" key="6">
    <source>
        <dbReference type="RuleBase" id="RU000682"/>
    </source>
</evidence>
<evidence type="ECO:0000256" key="3">
    <source>
        <dbReference type="ARBA" id="ARBA00023155"/>
    </source>
</evidence>
<feature type="compositionally biased region" description="Acidic residues" evidence="7">
    <location>
        <begin position="284"/>
        <end position="301"/>
    </location>
</feature>
<gene>
    <name evidence="9" type="ORF">O3P69_006406</name>
</gene>
<dbReference type="Pfam" id="PF00046">
    <property type="entry name" value="Homeodomain"/>
    <property type="match status" value="1"/>
</dbReference>
<keyword evidence="10" id="KW-1185">Reference proteome</keyword>
<feature type="compositionally biased region" description="Polar residues" evidence="7">
    <location>
        <begin position="353"/>
        <end position="363"/>
    </location>
</feature>